<keyword evidence="3" id="KW-0645">Protease</keyword>
<dbReference type="GO" id="GO:0008239">
    <property type="term" value="F:dipeptidyl-peptidase activity"/>
    <property type="evidence" value="ECO:0007669"/>
    <property type="project" value="TreeGrafter"/>
</dbReference>
<protein>
    <submittedName>
        <fullName evidence="11">Related to Dipeptidyl aminopeptidase A</fullName>
    </submittedName>
</protein>
<dbReference type="GO" id="GO:0008236">
    <property type="term" value="F:serine-type peptidase activity"/>
    <property type="evidence" value="ECO:0007669"/>
    <property type="project" value="UniProtKB-KW"/>
</dbReference>
<feature type="compositionally biased region" description="Polar residues" evidence="7">
    <location>
        <begin position="1"/>
        <end position="21"/>
    </location>
</feature>
<gene>
    <name evidence="11" type="ORF">SCODWIG_01100</name>
</gene>
<accession>A0A376B433</accession>
<dbReference type="InterPro" id="IPR002469">
    <property type="entry name" value="Peptidase_S9B_N"/>
</dbReference>
<sequence length="902" mass="104431">MTATTDKIKNSSNTPASIKNNDISEEEFNQPFDEFDLDDIVPVLSGEHHLHKNKNAFITSTITNYITRKRLKTFLLGFLIIGLLFFFGNFWHGSNNTFSASKTSSIYYDPNDKRPKSFNITDVFDGTFAYYDKNFAFIRPPAPLNFDVDPGLYYTTVKGSDNKYRINVKKLADKKFLQDLGPLEFEYKGKTYQISEFQLSFYLDKMLIATDIQKKYRHSSVAHYWLKDMETSIIEPITLEKQNGPSSADNLIFLRYADFSPRYNFVYFVDAENNDLHMFNVVGDGTVISLTNDGSVNVLNGVTDWVYEEEVLATDKAVWWSPNDDKIVFIKLDDTNVEEYVFPKYISKDGSMLNEFSFVKYPRPGGEIPKVTLLMFDLKNNVLSQFDEDIFDEPIIYNIHWVDNVNLLVKMTNRISSVMATIHYFVDPESGEWNKQYLRTLDAGQIYDGWIERQKKIINIPNMKTSVEENIQTDTDDSLFFNPTGYTEIQPDDSGYDHIFYYPNVHDSNNFFQLTKGDWEVQEILGYDQSTKTLFFTANEIGPMSKHLYAVIIDALTSNPEMIILQNPNNKYDYCDFILSSSTRFGIKKYLGPNVPQTFVGTFTELYNELTLERDQSVIKLTVDDKITDAISSDSYDIPRTAYKTMLLEDNVVINYIETLPPKFNHERKHPLLINVYGGPGSNRYTTKFNLFFESSVSSSMDAIILQIEPRGTGNKGWNFKRWAKGNLGYWEPRDIVAVTKKYIEENRKSIDEERVAIWGWSYGGFTTLKTLEFDKGELFKYGVAVAPVTDWTYYDSIYTERYLGLPDIEESNSYEHAIISDFNSFRFIKKFLIVHGTADDNVHIANTYSFLDHLIENNIMNYDLQIFPDSDHSISFHNGMRVVYTRLFNWIGDAFNGKYDR</sequence>
<name>A0A376B433_9ASCO</name>
<keyword evidence="12" id="KW-1185">Reference proteome</keyword>
<evidence type="ECO:0000256" key="3">
    <source>
        <dbReference type="ARBA" id="ARBA00022670"/>
    </source>
</evidence>
<evidence type="ECO:0000256" key="6">
    <source>
        <dbReference type="ARBA" id="ARBA00023180"/>
    </source>
</evidence>
<dbReference type="GO" id="GO:0006508">
    <property type="term" value="P:proteolysis"/>
    <property type="evidence" value="ECO:0007669"/>
    <property type="project" value="UniProtKB-KW"/>
</dbReference>
<dbReference type="Gene3D" id="3.40.50.1820">
    <property type="entry name" value="alpha/beta hydrolase"/>
    <property type="match status" value="1"/>
</dbReference>
<dbReference type="Gene3D" id="2.140.10.30">
    <property type="entry name" value="Dipeptidylpeptidase IV, N-terminal domain"/>
    <property type="match status" value="1"/>
</dbReference>
<dbReference type="Pfam" id="PF00326">
    <property type="entry name" value="Peptidase_S9"/>
    <property type="match status" value="1"/>
</dbReference>
<dbReference type="SUPFAM" id="SSF53474">
    <property type="entry name" value="alpha/beta-Hydrolases"/>
    <property type="match status" value="1"/>
</dbReference>
<feature type="transmembrane region" description="Helical" evidence="8">
    <location>
        <begin position="74"/>
        <end position="92"/>
    </location>
</feature>
<evidence type="ECO:0000256" key="2">
    <source>
        <dbReference type="ARBA" id="ARBA00022438"/>
    </source>
</evidence>
<proteinExistence type="inferred from homology"/>
<keyword evidence="5" id="KW-0720">Serine protease</keyword>
<evidence type="ECO:0000313" key="11">
    <source>
        <dbReference type="EMBL" id="SSD59339.1"/>
    </source>
</evidence>
<organism evidence="11 12">
    <name type="scientific">Saccharomycodes ludwigii</name>
    <dbReference type="NCBI Taxonomy" id="36035"/>
    <lineage>
        <taxon>Eukaryota</taxon>
        <taxon>Fungi</taxon>
        <taxon>Dikarya</taxon>
        <taxon>Ascomycota</taxon>
        <taxon>Saccharomycotina</taxon>
        <taxon>Saccharomycetes</taxon>
        <taxon>Saccharomycodales</taxon>
        <taxon>Saccharomycodaceae</taxon>
        <taxon>Saccharomycodes</taxon>
    </lineage>
</organism>
<dbReference type="FunFam" id="3.40.50.1820:FF:000003">
    <property type="entry name" value="Dipeptidyl peptidase 4"/>
    <property type="match status" value="1"/>
</dbReference>
<evidence type="ECO:0000313" key="12">
    <source>
        <dbReference type="Proteomes" id="UP000262825"/>
    </source>
</evidence>
<feature type="domain" description="Dipeptidylpeptidase IV N-terminal" evidence="10">
    <location>
        <begin position="203"/>
        <end position="596"/>
    </location>
</feature>
<dbReference type="InterPro" id="IPR050278">
    <property type="entry name" value="Serine_Prot_S9B/DPPIV"/>
</dbReference>
<dbReference type="GO" id="GO:0004177">
    <property type="term" value="F:aminopeptidase activity"/>
    <property type="evidence" value="ECO:0007669"/>
    <property type="project" value="UniProtKB-KW"/>
</dbReference>
<keyword evidence="8" id="KW-1133">Transmembrane helix</keyword>
<dbReference type="PANTHER" id="PTHR11731:SF160">
    <property type="entry name" value="DIPEPTIDYL AMINOPEPTIDASE A"/>
    <property type="match status" value="1"/>
</dbReference>
<keyword evidence="8" id="KW-0472">Membrane</keyword>
<evidence type="ECO:0000256" key="5">
    <source>
        <dbReference type="ARBA" id="ARBA00022825"/>
    </source>
</evidence>
<keyword evidence="8" id="KW-0812">Transmembrane</keyword>
<dbReference type="SUPFAM" id="SSF82171">
    <property type="entry name" value="DPP6 N-terminal domain-like"/>
    <property type="match status" value="1"/>
</dbReference>
<keyword evidence="4" id="KW-0378">Hydrolase</keyword>
<dbReference type="VEuPathDB" id="FungiDB:SCODWIG_01100"/>
<evidence type="ECO:0000256" key="4">
    <source>
        <dbReference type="ARBA" id="ARBA00022801"/>
    </source>
</evidence>
<dbReference type="GO" id="GO:0005886">
    <property type="term" value="C:plasma membrane"/>
    <property type="evidence" value="ECO:0007669"/>
    <property type="project" value="TreeGrafter"/>
</dbReference>
<dbReference type="Proteomes" id="UP000262825">
    <property type="component" value="Unassembled WGS sequence"/>
</dbReference>
<dbReference type="PANTHER" id="PTHR11731">
    <property type="entry name" value="PROTEASE FAMILY S9B,C DIPEPTIDYL-PEPTIDASE IV-RELATED"/>
    <property type="match status" value="1"/>
</dbReference>
<evidence type="ECO:0000256" key="7">
    <source>
        <dbReference type="SAM" id="MobiDB-lite"/>
    </source>
</evidence>
<feature type="region of interest" description="Disordered" evidence="7">
    <location>
        <begin position="1"/>
        <end position="23"/>
    </location>
</feature>
<dbReference type="AlphaFoldDB" id="A0A376B433"/>
<comment type="similarity">
    <text evidence="1">Belongs to the peptidase S9B family.</text>
</comment>
<evidence type="ECO:0000256" key="1">
    <source>
        <dbReference type="ARBA" id="ARBA00006150"/>
    </source>
</evidence>
<evidence type="ECO:0000259" key="10">
    <source>
        <dbReference type="Pfam" id="PF00930"/>
    </source>
</evidence>
<evidence type="ECO:0000259" key="9">
    <source>
        <dbReference type="Pfam" id="PF00326"/>
    </source>
</evidence>
<feature type="domain" description="Peptidase S9 prolyl oligopeptidase catalytic" evidence="9">
    <location>
        <begin position="693"/>
        <end position="898"/>
    </location>
</feature>
<dbReference type="Pfam" id="PF00930">
    <property type="entry name" value="DPPIV_N"/>
    <property type="match status" value="1"/>
</dbReference>
<reference evidence="12" key="1">
    <citation type="submission" date="2018-06" db="EMBL/GenBank/DDBJ databases">
        <authorList>
            <person name="Guldener U."/>
        </authorList>
    </citation>
    <scope>NUCLEOTIDE SEQUENCE [LARGE SCALE GENOMIC DNA]</scope>
    <source>
        <strain evidence="12">UTAD17</strain>
    </source>
</reference>
<keyword evidence="6" id="KW-0325">Glycoprotein</keyword>
<dbReference type="InterPro" id="IPR029058">
    <property type="entry name" value="AB_hydrolase_fold"/>
</dbReference>
<dbReference type="InterPro" id="IPR001375">
    <property type="entry name" value="Peptidase_S9_cat"/>
</dbReference>
<keyword evidence="2 11" id="KW-0031">Aminopeptidase</keyword>
<evidence type="ECO:0000256" key="8">
    <source>
        <dbReference type="SAM" id="Phobius"/>
    </source>
</evidence>
<dbReference type="EMBL" id="UFAJ01000127">
    <property type="protein sequence ID" value="SSD59339.1"/>
    <property type="molecule type" value="Genomic_DNA"/>
</dbReference>